<feature type="domain" description="Acyl-CoA thioesterase-like C-terminal" evidence="2">
    <location>
        <begin position="156"/>
        <end position="273"/>
    </location>
</feature>
<dbReference type="InterPro" id="IPR049450">
    <property type="entry name" value="ACOT8-like_C"/>
</dbReference>
<evidence type="ECO:0000259" key="2">
    <source>
        <dbReference type="Pfam" id="PF20789"/>
    </source>
</evidence>
<evidence type="ECO:0000313" key="3">
    <source>
        <dbReference type="EMBL" id="CEL03437.1"/>
    </source>
</evidence>
<dbReference type="InterPro" id="IPR042171">
    <property type="entry name" value="Acyl-CoA_hotdog"/>
</dbReference>
<dbReference type="STRING" id="454130.A0A0U5FXR1"/>
<dbReference type="Gene3D" id="2.40.160.210">
    <property type="entry name" value="Acyl-CoA thioesterase, double hotdog domain"/>
    <property type="match status" value="1"/>
</dbReference>
<protein>
    <recommendedName>
        <fullName evidence="5">Thioesterase family protein</fullName>
    </recommendedName>
</protein>
<dbReference type="Proteomes" id="UP000054771">
    <property type="component" value="Unassembled WGS sequence"/>
</dbReference>
<evidence type="ECO:0000313" key="4">
    <source>
        <dbReference type="Proteomes" id="UP000054771"/>
    </source>
</evidence>
<dbReference type="EMBL" id="CDMC01000003">
    <property type="protein sequence ID" value="CEL03437.1"/>
    <property type="molecule type" value="Genomic_DNA"/>
</dbReference>
<dbReference type="OrthoDB" id="2532955at2759"/>
<gene>
    <name evidence="3" type="ORF">ASPCAL04591</name>
</gene>
<feature type="domain" description="Acyl-CoA thioesterase-like N-terminal HotDog" evidence="1">
    <location>
        <begin position="24"/>
        <end position="111"/>
    </location>
</feature>
<evidence type="ECO:0000259" key="1">
    <source>
        <dbReference type="Pfam" id="PF13622"/>
    </source>
</evidence>
<dbReference type="PANTHER" id="PTHR38110">
    <property type="entry name" value="CHROMOSOME 23, WHOLE GENOME SHOTGUN SEQUENCE"/>
    <property type="match status" value="1"/>
</dbReference>
<dbReference type="AlphaFoldDB" id="A0A0U5FXR1"/>
<dbReference type="PANTHER" id="PTHR38110:SF1">
    <property type="entry name" value="THIOESTERASE DOMAIN-CONTAINING PROTEIN"/>
    <property type="match status" value="1"/>
</dbReference>
<proteinExistence type="predicted"/>
<dbReference type="SUPFAM" id="SSF54637">
    <property type="entry name" value="Thioesterase/thiol ester dehydrase-isomerase"/>
    <property type="match status" value="2"/>
</dbReference>
<dbReference type="Pfam" id="PF13622">
    <property type="entry name" value="4HBT_3"/>
    <property type="match status" value="1"/>
</dbReference>
<evidence type="ECO:0008006" key="5">
    <source>
        <dbReference type="Google" id="ProtNLM"/>
    </source>
</evidence>
<name>A0A0U5FXR1_ASPCI</name>
<keyword evidence="4" id="KW-1185">Reference proteome</keyword>
<reference evidence="4" key="1">
    <citation type="journal article" date="2016" name="Genome Announc.">
        <title>Draft genome sequences of fungus Aspergillus calidoustus.</title>
        <authorList>
            <person name="Horn F."/>
            <person name="Linde J."/>
            <person name="Mattern D.J."/>
            <person name="Walther G."/>
            <person name="Guthke R."/>
            <person name="Scherlach K."/>
            <person name="Martin K."/>
            <person name="Brakhage A.A."/>
            <person name="Petzke L."/>
            <person name="Valiante V."/>
        </authorList>
    </citation>
    <scope>NUCLEOTIDE SEQUENCE [LARGE SCALE GENOMIC DNA]</scope>
    <source>
        <strain evidence="4">SF006504</strain>
    </source>
</reference>
<dbReference type="InterPro" id="IPR052389">
    <property type="entry name" value="Sec_Metab_Biosynth-Assoc"/>
</dbReference>
<sequence>MGSTWHQATFLERLDSHSYSVVLHDDWCNGPVPHGGYIVSCFMRAVTAHFEDTLKRDQPHTMTLHVEFTRRAQIGPARVVIKDVKLGRRLSAVNVSLVQQEKEVILGYITRVNFDNERGISINTGWELYPLPYGVDLSKLRDGQDDRWVEPYQGLMSHRHVRTFTPSRGQYLTGMVDQWVCWREADTDTGARFTNETLGYVADVFYVEPSFTIFSFATLSLNLDIRKALPSAGLEWLFMRTTMKQLKNGRVDAEIIIMDSVGELIAVSKHATLIQLNQGGPEGGEAEQKAKI</sequence>
<dbReference type="InterPro" id="IPR029069">
    <property type="entry name" value="HotDog_dom_sf"/>
</dbReference>
<organism evidence="3 4">
    <name type="scientific">Aspergillus calidoustus</name>
    <dbReference type="NCBI Taxonomy" id="454130"/>
    <lineage>
        <taxon>Eukaryota</taxon>
        <taxon>Fungi</taxon>
        <taxon>Dikarya</taxon>
        <taxon>Ascomycota</taxon>
        <taxon>Pezizomycotina</taxon>
        <taxon>Eurotiomycetes</taxon>
        <taxon>Eurotiomycetidae</taxon>
        <taxon>Eurotiales</taxon>
        <taxon>Aspergillaceae</taxon>
        <taxon>Aspergillus</taxon>
        <taxon>Aspergillus subgen. Nidulantes</taxon>
    </lineage>
</organism>
<accession>A0A0U5FXR1</accession>
<dbReference type="Pfam" id="PF20789">
    <property type="entry name" value="4HBT_3C"/>
    <property type="match status" value="1"/>
</dbReference>
<dbReference type="InterPro" id="IPR049449">
    <property type="entry name" value="TesB_ACOT8-like_N"/>
</dbReference>
<dbReference type="OMA" id="LVDMFPM"/>